<dbReference type="Proteomes" id="UP000030747">
    <property type="component" value="Unassembled WGS sequence"/>
</dbReference>
<reference evidence="2" key="2">
    <citation type="submission" date="2013-10" db="EMBL/GenBank/DDBJ databases">
        <authorList>
            <person name="Aslett M."/>
        </authorList>
    </citation>
    <scope>NUCLEOTIDE SEQUENCE [LARGE SCALE GENOMIC DNA]</scope>
    <source>
        <strain evidence="2">Houghton</strain>
    </source>
</reference>
<keyword evidence="3" id="KW-1185">Reference proteome</keyword>
<feature type="region of interest" description="Disordered" evidence="1">
    <location>
        <begin position="1"/>
        <end position="53"/>
    </location>
</feature>
<feature type="compositionally biased region" description="Low complexity" evidence="1">
    <location>
        <begin position="161"/>
        <end position="179"/>
    </location>
</feature>
<name>U6L0K2_EIMTE</name>
<dbReference type="EMBL" id="HG675595">
    <property type="protein sequence ID" value="CDJ41295.1"/>
    <property type="molecule type" value="Genomic_DNA"/>
</dbReference>
<reference evidence="2" key="1">
    <citation type="submission" date="2013-10" db="EMBL/GenBank/DDBJ databases">
        <title>Genomic analysis of the causative agents of coccidiosis in chickens.</title>
        <authorList>
            <person name="Reid A.J."/>
            <person name="Blake D."/>
            <person name="Billington K."/>
            <person name="Browne H."/>
            <person name="Dunn M."/>
            <person name="Hung S."/>
            <person name="Kawahara F."/>
            <person name="Miranda-Saavedra D."/>
            <person name="Mourier T."/>
            <person name="Nagra H."/>
            <person name="Otto T.D."/>
            <person name="Rawlings N."/>
            <person name="Sanchez A."/>
            <person name="Sanders M."/>
            <person name="Subramaniam C."/>
            <person name="Tay Y."/>
            <person name="Dear P."/>
            <person name="Doerig C."/>
            <person name="Gruber A."/>
            <person name="Parkinson J."/>
            <person name="Shirley M."/>
            <person name="Wan K.L."/>
            <person name="Berriman M."/>
            <person name="Tomley F."/>
            <person name="Pain A."/>
        </authorList>
    </citation>
    <scope>NUCLEOTIDE SEQUENCE [LARGE SCALE GENOMIC DNA]</scope>
    <source>
        <strain evidence="2">Houghton</strain>
    </source>
</reference>
<proteinExistence type="predicted"/>
<dbReference type="VEuPathDB" id="ToxoDB:ETH_00014610"/>
<evidence type="ECO:0000256" key="1">
    <source>
        <dbReference type="SAM" id="MobiDB-lite"/>
    </source>
</evidence>
<evidence type="ECO:0000313" key="2">
    <source>
        <dbReference type="EMBL" id="CDJ41295.1"/>
    </source>
</evidence>
<dbReference type="GeneID" id="25252079"/>
<sequence length="235" mass="27181">MEPQQQQEQQELCRQQQQQEQQQQASSSSNTKPSCSSTDALPAAAANEEGARKPTEWWVRVHLKDLLHLLPCCCNPSNQQQQQQQQQQRKERSGETEEEKKKLIKCKNDKLWHLRFIERAVQTAGGEAKAREEEILYRMEEPEAICLFALFYLFPSHARPQSRQQQQQQQQQRSAAAAREGADADRVFTSLSAAPSWAKKEIKNINENLKLALPQLAALKYCLREQQQQQQQEEN</sequence>
<feature type="region of interest" description="Disordered" evidence="1">
    <location>
        <begin position="161"/>
        <end position="182"/>
    </location>
</feature>
<gene>
    <name evidence="2" type="ORF">ETH_00014610</name>
</gene>
<feature type="compositionally biased region" description="Low complexity" evidence="1">
    <location>
        <begin position="1"/>
        <end position="48"/>
    </location>
</feature>
<evidence type="ECO:0000313" key="3">
    <source>
        <dbReference type="Proteomes" id="UP000030747"/>
    </source>
</evidence>
<protein>
    <submittedName>
        <fullName evidence="2">Uncharacterized protein</fullName>
    </submittedName>
</protein>
<dbReference type="OrthoDB" id="10680667at2759"/>
<organism evidence="2 3">
    <name type="scientific">Eimeria tenella</name>
    <name type="common">Coccidian parasite</name>
    <dbReference type="NCBI Taxonomy" id="5802"/>
    <lineage>
        <taxon>Eukaryota</taxon>
        <taxon>Sar</taxon>
        <taxon>Alveolata</taxon>
        <taxon>Apicomplexa</taxon>
        <taxon>Conoidasida</taxon>
        <taxon>Coccidia</taxon>
        <taxon>Eucoccidiorida</taxon>
        <taxon>Eimeriorina</taxon>
        <taxon>Eimeriidae</taxon>
        <taxon>Eimeria</taxon>
    </lineage>
</organism>
<dbReference type="AlphaFoldDB" id="U6L0K2"/>
<dbReference type="VEuPathDB" id="ToxoDB:ETH2_0709800"/>
<accession>U6L0K2</accession>
<dbReference type="RefSeq" id="XP_013232045.1">
    <property type="nucleotide sequence ID" value="XM_013376591.1"/>
</dbReference>